<reference evidence="1" key="1">
    <citation type="submission" date="2020-08" db="EMBL/GenBank/DDBJ databases">
        <title>Multicomponent nature underlies the extraordinary mechanical properties of spider dragline silk.</title>
        <authorList>
            <person name="Kono N."/>
            <person name="Nakamura H."/>
            <person name="Mori M."/>
            <person name="Yoshida Y."/>
            <person name="Ohtoshi R."/>
            <person name="Malay A.D."/>
            <person name="Moran D.A.P."/>
            <person name="Tomita M."/>
            <person name="Numata K."/>
            <person name="Arakawa K."/>
        </authorList>
    </citation>
    <scope>NUCLEOTIDE SEQUENCE</scope>
</reference>
<name>A0A8X6UP19_NEPPI</name>
<keyword evidence="2" id="KW-1185">Reference proteome</keyword>
<evidence type="ECO:0000313" key="1">
    <source>
        <dbReference type="EMBL" id="GFU43195.1"/>
    </source>
</evidence>
<dbReference type="AlphaFoldDB" id="A0A8X6UP19"/>
<gene>
    <name evidence="1" type="ORF">NPIL_190661</name>
</gene>
<dbReference type="EMBL" id="BMAW01085490">
    <property type="protein sequence ID" value="GFU43195.1"/>
    <property type="molecule type" value="Genomic_DNA"/>
</dbReference>
<accession>A0A8X6UP19</accession>
<comment type="caution">
    <text evidence="1">The sequence shown here is derived from an EMBL/GenBank/DDBJ whole genome shotgun (WGS) entry which is preliminary data.</text>
</comment>
<evidence type="ECO:0000313" key="2">
    <source>
        <dbReference type="Proteomes" id="UP000887013"/>
    </source>
</evidence>
<proteinExistence type="predicted"/>
<sequence>MVWRCLRSRYGHGSRLSEVQRFSLLALPAKRGAARLAGKCERALRCVNALCCCQLPLFASMRGVCSALLQPRRQREKRTQVCRQRAASSYAALPAAAKKRGNAQCGRRFCAAFAMAASAAKKWQPVFAVLRKYFAAAMVCGRCGKKCKA</sequence>
<organism evidence="1 2">
    <name type="scientific">Nephila pilipes</name>
    <name type="common">Giant wood spider</name>
    <name type="synonym">Nephila maculata</name>
    <dbReference type="NCBI Taxonomy" id="299642"/>
    <lineage>
        <taxon>Eukaryota</taxon>
        <taxon>Metazoa</taxon>
        <taxon>Ecdysozoa</taxon>
        <taxon>Arthropoda</taxon>
        <taxon>Chelicerata</taxon>
        <taxon>Arachnida</taxon>
        <taxon>Araneae</taxon>
        <taxon>Araneomorphae</taxon>
        <taxon>Entelegynae</taxon>
        <taxon>Araneoidea</taxon>
        <taxon>Nephilidae</taxon>
        <taxon>Nephila</taxon>
    </lineage>
</organism>
<dbReference type="Proteomes" id="UP000887013">
    <property type="component" value="Unassembled WGS sequence"/>
</dbReference>
<protein>
    <submittedName>
        <fullName evidence="1">Uncharacterized protein</fullName>
    </submittedName>
</protein>